<keyword evidence="7" id="KW-0472">Membrane</keyword>
<dbReference type="SMART" id="SM00388">
    <property type="entry name" value="HisKA"/>
    <property type="match status" value="1"/>
</dbReference>
<dbReference type="STRING" id="1095776.SAMN04515672_2643"/>
<keyword evidence="6" id="KW-0175">Coiled coil</keyword>
<dbReference type="InterPro" id="IPR005467">
    <property type="entry name" value="His_kinase_dom"/>
</dbReference>
<feature type="transmembrane region" description="Helical" evidence="7">
    <location>
        <begin position="83"/>
        <end position="99"/>
    </location>
</feature>
<evidence type="ECO:0000313" key="10">
    <source>
        <dbReference type="Proteomes" id="UP000198882"/>
    </source>
</evidence>
<dbReference type="InterPro" id="IPR004358">
    <property type="entry name" value="Sig_transdc_His_kin-like_C"/>
</dbReference>
<evidence type="ECO:0000256" key="1">
    <source>
        <dbReference type="ARBA" id="ARBA00000085"/>
    </source>
</evidence>
<dbReference type="Gene3D" id="3.30.565.10">
    <property type="entry name" value="Histidine kinase-like ATPase, C-terminal domain"/>
    <property type="match status" value="1"/>
</dbReference>
<dbReference type="InterPro" id="IPR003661">
    <property type="entry name" value="HisK_dim/P_dom"/>
</dbReference>
<dbReference type="Gene3D" id="1.10.287.130">
    <property type="match status" value="1"/>
</dbReference>
<evidence type="ECO:0000259" key="8">
    <source>
        <dbReference type="PROSITE" id="PS50109"/>
    </source>
</evidence>
<name>A0A1G9ACJ5_9EURY</name>
<feature type="transmembrane region" description="Helical" evidence="7">
    <location>
        <begin position="12"/>
        <end position="36"/>
    </location>
</feature>
<dbReference type="CDD" id="cd00082">
    <property type="entry name" value="HisKA"/>
    <property type="match status" value="1"/>
</dbReference>
<protein>
    <recommendedName>
        <fullName evidence="2">histidine kinase</fullName>
        <ecNumber evidence="2">2.7.13.3</ecNumber>
    </recommendedName>
</protein>
<dbReference type="SMART" id="SM00387">
    <property type="entry name" value="HATPase_c"/>
    <property type="match status" value="1"/>
</dbReference>
<keyword evidence="3" id="KW-0597">Phosphoprotein</keyword>
<accession>A0A1G9ACJ5</accession>
<evidence type="ECO:0000256" key="7">
    <source>
        <dbReference type="SAM" id="Phobius"/>
    </source>
</evidence>
<dbReference type="InterPro" id="IPR052162">
    <property type="entry name" value="Sensor_kinase/Photoreceptor"/>
</dbReference>
<dbReference type="InterPro" id="IPR036097">
    <property type="entry name" value="HisK_dim/P_sf"/>
</dbReference>
<dbReference type="PANTHER" id="PTHR43304">
    <property type="entry name" value="PHYTOCHROME-LIKE PROTEIN CPH1"/>
    <property type="match status" value="1"/>
</dbReference>
<keyword evidence="10" id="KW-1185">Reference proteome</keyword>
<evidence type="ECO:0000256" key="3">
    <source>
        <dbReference type="ARBA" id="ARBA00022553"/>
    </source>
</evidence>
<keyword evidence="7" id="KW-0812">Transmembrane</keyword>
<dbReference type="EMBL" id="FNFE01000003">
    <property type="protein sequence ID" value="SDK24260.1"/>
    <property type="molecule type" value="Genomic_DNA"/>
</dbReference>
<evidence type="ECO:0000313" key="9">
    <source>
        <dbReference type="EMBL" id="SDK24260.1"/>
    </source>
</evidence>
<dbReference type="InterPro" id="IPR003594">
    <property type="entry name" value="HATPase_dom"/>
</dbReference>
<evidence type="ECO:0000256" key="5">
    <source>
        <dbReference type="ARBA" id="ARBA00022777"/>
    </source>
</evidence>
<dbReference type="Pfam" id="PF02518">
    <property type="entry name" value="HATPase_c"/>
    <property type="match status" value="1"/>
</dbReference>
<dbReference type="GO" id="GO:0000155">
    <property type="term" value="F:phosphorelay sensor kinase activity"/>
    <property type="evidence" value="ECO:0007669"/>
    <property type="project" value="InterPro"/>
</dbReference>
<dbReference type="PANTHER" id="PTHR43304:SF1">
    <property type="entry name" value="PAC DOMAIN-CONTAINING PROTEIN"/>
    <property type="match status" value="1"/>
</dbReference>
<evidence type="ECO:0000256" key="6">
    <source>
        <dbReference type="SAM" id="Coils"/>
    </source>
</evidence>
<dbReference type="SUPFAM" id="SSF55874">
    <property type="entry name" value="ATPase domain of HSP90 chaperone/DNA topoisomerase II/histidine kinase"/>
    <property type="match status" value="1"/>
</dbReference>
<evidence type="ECO:0000256" key="2">
    <source>
        <dbReference type="ARBA" id="ARBA00012438"/>
    </source>
</evidence>
<feature type="transmembrane region" description="Helical" evidence="7">
    <location>
        <begin position="105"/>
        <end position="126"/>
    </location>
</feature>
<dbReference type="RefSeq" id="WP_090307133.1">
    <property type="nucleotide sequence ID" value="NZ_FNFE01000003.1"/>
</dbReference>
<feature type="domain" description="Histidine kinase" evidence="8">
    <location>
        <begin position="160"/>
        <end position="372"/>
    </location>
</feature>
<feature type="coiled-coil region" evidence="6">
    <location>
        <begin position="130"/>
        <end position="157"/>
    </location>
</feature>
<reference evidence="10" key="1">
    <citation type="submission" date="2016-10" db="EMBL/GenBank/DDBJ databases">
        <authorList>
            <person name="Varghese N."/>
            <person name="Submissions S."/>
        </authorList>
    </citation>
    <scope>NUCLEOTIDE SEQUENCE [LARGE SCALE GENOMIC DNA]</scope>
    <source>
        <strain evidence="10">B4,CECT 8067,JCM 17497</strain>
    </source>
</reference>
<dbReference type="OrthoDB" id="163701at2157"/>
<feature type="transmembrane region" description="Helical" evidence="7">
    <location>
        <begin position="42"/>
        <end position="62"/>
    </location>
</feature>
<dbReference type="InterPro" id="IPR036890">
    <property type="entry name" value="HATPase_C_sf"/>
</dbReference>
<dbReference type="FunFam" id="3.30.565.10:FF:000006">
    <property type="entry name" value="Sensor histidine kinase WalK"/>
    <property type="match status" value="1"/>
</dbReference>
<gene>
    <name evidence="9" type="ORF">SAMN04515672_2643</name>
</gene>
<keyword evidence="5 9" id="KW-0418">Kinase</keyword>
<organism evidence="9 10">
    <name type="scientific">Natronorubrum texcoconense</name>
    <dbReference type="NCBI Taxonomy" id="1095776"/>
    <lineage>
        <taxon>Archaea</taxon>
        <taxon>Methanobacteriati</taxon>
        <taxon>Methanobacteriota</taxon>
        <taxon>Stenosarchaea group</taxon>
        <taxon>Halobacteria</taxon>
        <taxon>Halobacteriales</taxon>
        <taxon>Natrialbaceae</taxon>
        <taxon>Natronorubrum</taxon>
    </lineage>
</organism>
<comment type="catalytic activity">
    <reaction evidence="1">
        <text>ATP + protein L-histidine = ADP + protein N-phospho-L-histidine.</text>
        <dbReference type="EC" id="2.7.13.3"/>
    </reaction>
</comment>
<dbReference type="PROSITE" id="PS50109">
    <property type="entry name" value="HIS_KIN"/>
    <property type="match status" value="1"/>
</dbReference>
<dbReference type="PRINTS" id="PR00344">
    <property type="entry name" value="BCTRLSENSOR"/>
</dbReference>
<dbReference type="EC" id="2.7.13.3" evidence="2"/>
<dbReference type="SUPFAM" id="SSF47384">
    <property type="entry name" value="Homodimeric domain of signal transducing histidine kinase"/>
    <property type="match status" value="1"/>
</dbReference>
<dbReference type="Pfam" id="PF00512">
    <property type="entry name" value="HisKA"/>
    <property type="match status" value="1"/>
</dbReference>
<keyword evidence="7" id="KW-1133">Transmembrane helix</keyword>
<proteinExistence type="predicted"/>
<dbReference type="AlphaFoldDB" id="A0A1G9ACJ5"/>
<sequence length="380" mass="41439">MVRWSPLVDVIGGRGLVVALGGLYVAIAVGWAFVLIGNAVPAGSIMLVSLLIGVPAVFVCYGGYRLPRTDIHPACYDTIASRCLDALAVMVSILLLYHIQPADSLAGSFQTVLILTALSTAAGFAIGTNDAQAKTRARELEETVAQLRASNERLEQFAYAASHDLQEPLRMVSSYLQLIDRRYGDALDEDGEEFLEYAVDGADRMREMIDGLLAYSRIDTQGTPFEPVDLEDVFEDLLDDLQLKIEDCDAEVTFSSLPSVHGDREQLRQLFQNLLANALEYGGDAPRIRVTAERTGKRWTISVRDDGIGISLADQERIFEVFRRLHSYEEHAGTGIGLAICKRVVERHGGDITVDSEPGDGSTFSVTLPAAAEAETPLSM</sequence>
<evidence type="ECO:0000256" key="4">
    <source>
        <dbReference type="ARBA" id="ARBA00022679"/>
    </source>
</evidence>
<dbReference type="Proteomes" id="UP000198882">
    <property type="component" value="Unassembled WGS sequence"/>
</dbReference>
<keyword evidence="4" id="KW-0808">Transferase</keyword>